<feature type="domain" description="UvrD-like helicase ATP-binding" evidence="12">
    <location>
        <begin position="13"/>
        <end position="292"/>
    </location>
</feature>
<proteinExistence type="inferred from homology"/>
<keyword evidence="3 11" id="KW-0378">Hydrolase</keyword>
<evidence type="ECO:0000256" key="11">
    <source>
        <dbReference type="PROSITE-ProRule" id="PRU00560"/>
    </source>
</evidence>
<protein>
    <recommendedName>
        <fullName evidence="9">DNA 3'-5' helicase</fullName>
        <ecNumber evidence="9">5.6.2.4</ecNumber>
    </recommendedName>
</protein>
<comment type="similarity">
    <text evidence="1">Belongs to the helicase family. UvrD subfamily.</text>
</comment>
<dbReference type="AlphaFoldDB" id="S5DL39"/>
<dbReference type="GO" id="GO:0033202">
    <property type="term" value="C:DNA helicase complex"/>
    <property type="evidence" value="ECO:0007669"/>
    <property type="project" value="TreeGrafter"/>
</dbReference>
<keyword evidence="2 11" id="KW-0547">Nucleotide-binding</keyword>
<dbReference type="InterPro" id="IPR014016">
    <property type="entry name" value="UvrD-like_ATP-bd"/>
</dbReference>
<evidence type="ECO:0000256" key="7">
    <source>
        <dbReference type="ARBA" id="ARBA00023235"/>
    </source>
</evidence>
<evidence type="ECO:0000256" key="8">
    <source>
        <dbReference type="ARBA" id="ARBA00034617"/>
    </source>
</evidence>
<dbReference type="EMBL" id="KC811135">
    <property type="protein sequence ID" value="AGQ19544.1"/>
    <property type="molecule type" value="Genomic_DNA"/>
</dbReference>
<dbReference type="InterPro" id="IPR027417">
    <property type="entry name" value="P-loop_NTPase"/>
</dbReference>
<evidence type="ECO:0000256" key="6">
    <source>
        <dbReference type="ARBA" id="ARBA00023125"/>
    </source>
</evidence>
<comment type="catalytic activity">
    <reaction evidence="8">
        <text>Couples ATP hydrolysis with the unwinding of duplex DNA by translocating in the 3'-5' direction.</text>
        <dbReference type="EC" id="5.6.2.4"/>
    </reaction>
</comment>
<keyword evidence="5 11" id="KW-0067">ATP-binding</keyword>
<evidence type="ECO:0000256" key="4">
    <source>
        <dbReference type="ARBA" id="ARBA00022806"/>
    </source>
</evidence>
<evidence type="ECO:0000259" key="13">
    <source>
        <dbReference type="PROSITE" id="PS51217"/>
    </source>
</evidence>
<feature type="binding site" evidence="11">
    <location>
        <begin position="34"/>
        <end position="41"/>
    </location>
    <ligand>
        <name>ATP</name>
        <dbReference type="ChEBI" id="CHEBI:30616"/>
    </ligand>
</feature>
<evidence type="ECO:0000259" key="12">
    <source>
        <dbReference type="PROSITE" id="PS51198"/>
    </source>
</evidence>
<dbReference type="GO" id="GO:0005524">
    <property type="term" value="F:ATP binding"/>
    <property type="evidence" value="ECO:0007669"/>
    <property type="project" value="UniProtKB-UniRule"/>
</dbReference>
<evidence type="ECO:0000256" key="2">
    <source>
        <dbReference type="ARBA" id="ARBA00022741"/>
    </source>
</evidence>
<dbReference type="Pfam" id="PF00580">
    <property type="entry name" value="UvrD-helicase"/>
    <property type="match status" value="1"/>
</dbReference>
<dbReference type="InterPro" id="IPR013986">
    <property type="entry name" value="DExx_box_DNA_helicase_dom_sf"/>
</dbReference>
<dbReference type="GO" id="GO:0043138">
    <property type="term" value="F:3'-5' DNA helicase activity"/>
    <property type="evidence" value="ECO:0007669"/>
    <property type="project" value="UniProtKB-EC"/>
</dbReference>
<evidence type="ECO:0000256" key="5">
    <source>
        <dbReference type="ARBA" id="ARBA00022840"/>
    </source>
</evidence>
<evidence type="ECO:0000256" key="10">
    <source>
        <dbReference type="ARBA" id="ARBA00048988"/>
    </source>
</evidence>
<dbReference type="CDD" id="cd18807">
    <property type="entry name" value="SF1_C_UvrD"/>
    <property type="match status" value="1"/>
</dbReference>
<dbReference type="GO" id="GO:0016887">
    <property type="term" value="F:ATP hydrolysis activity"/>
    <property type="evidence" value="ECO:0007669"/>
    <property type="project" value="RHEA"/>
</dbReference>
<organism evidence="14">
    <name type="scientific">Candidatus Actinomarina minuta</name>
    <dbReference type="NCBI Taxonomy" id="1389454"/>
    <lineage>
        <taxon>Bacteria</taxon>
        <taxon>Bacillati</taxon>
        <taxon>Actinomycetota</taxon>
        <taxon>Actinomycetes</taxon>
        <taxon>Candidatus Actinomarinidae</taxon>
        <taxon>Candidatus Actinomarinales</taxon>
        <taxon>Candidatus Actinomarineae</taxon>
        <taxon>Candidatus Actinomarinaceae</taxon>
        <taxon>Candidatus Actinomarina</taxon>
    </lineage>
</organism>
<dbReference type="Pfam" id="PF13361">
    <property type="entry name" value="UvrD_C"/>
    <property type="match status" value="1"/>
</dbReference>
<sequence length="710" mass="82632">MNEFKPIPEEWLTLLNDEQKEAIENIYGPLLIIAGAGSGKTRVLTYRYAHLIKTYGINFENVLAITFTNKAANEMKDRISHLLNLELSPKWISTFHSLCVKMLRIHGHLIGFNNNFTIYDQSDSTKLIRNCMKDSDIDTKQYAPKRIQANISALKNQRILPGEAVEFAQSFFDVKVAEVYSAYQKKLMLANSMDFDDLLLKAVELLETSDKSLDYWSTKFQFIMIDEYQDTNMVQYRLIELLSSKHKNICVVGDSDQSIYAFRGADIRNIEEFEKDFKNAKVISLEKNYRSSQKILDIANSVISNNPRKKDKKLWTENEEGLDVNMLEFNSERDESRWIAEEIKKKLDNDEFNEIAIFYRTNNQSRLFEEELRKLSLNYKVVGNVRFYDRKEIKDILSYLNYLINPDDTVSFERVLNVPKRGIGESTLQKLRDFANENNLSISKSIENLDQISNLSERVKKQITNFTDIINELKSFALQGPSKTITKTLELTGYKDELIKEGTLDSQMRLENLDELLTSAFEFENLYEEDIEDPFTVLRDYLESIALFTESDDVNQEDKILLMTLHNAKGLEFPAVFMTGMEENIFPSQRSETDFEIQEERRLCYVGMTRAEQKLYLTYSNTRTMWGGTNYYLPSRFLDEAKPFYKQLNVNKESHEDIKETVESIGKKVIHKKYGTGIVEEVNGNEITVNFGYEHGIKHLDIEWAPIEFE</sequence>
<evidence type="ECO:0000256" key="1">
    <source>
        <dbReference type="ARBA" id="ARBA00009922"/>
    </source>
</evidence>
<evidence type="ECO:0000256" key="9">
    <source>
        <dbReference type="ARBA" id="ARBA00034808"/>
    </source>
</evidence>
<dbReference type="PROSITE" id="PS51217">
    <property type="entry name" value="UVRD_HELICASE_CTER"/>
    <property type="match status" value="1"/>
</dbReference>
<comment type="catalytic activity">
    <reaction evidence="10">
        <text>ATP + H2O = ADP + phosphate + H(+)</text>
        <dbReference type="Rhea" id="RHEA:13065"/>
        <dbReference type="ChEBI" id="CHEBI:15377"/>
        <dbReference type="ChEBI" id="CHEBI:15378"/>
        <dbReference type="ChEBI" id="CHEBI:30616"/>
        <dbReference type="ChEBI" id="CHEBI:43474"/>
        <dbReference type="ChEBI" id="CHEBI:456216"/>
        <dbReference type="EC" id="5.6.2.4"/>
    </reaction>
</comment>
<evidence type="ECO:0000256" key="3">
    <source>
        <dbReference type="ARBA" id="ARBA00022801"/>
    </source>
</evidence>
<keyword evidence="4 11" id="KW-0347">Helicase</keyword>
<dbReference type="Pfam" id="PF21196">
    <property type="entry name" value="PcrA_UvrD_tudor"/>
    <property type="match status" value="1"/>
</dbReference>
<reference evidence="14" key="1">
    <citation type="journal article" date="2013" name="Sci. Rep.">
        <title>Metagenomics uncovers a new group of low GC and ultra-small marine Actinobacteria.</title>
        <authorList>
            <person name="Ghai R."/>
            <person name="Mizuno C.M."/>
            <person name="Picazo A."/>
            <person name="Camacho A."/>
            <person name="Rodriguez-Valera F."/>
        </authorList>
    </citation>
    <scope>NUCLEOTIDE SEQUENCE</scope>
</reference>
<dbReference type="EC" id="5.6.2.4" evidence="9"/>
<dbReference type="GO" id="GO:0003677">
    <property type="term" value="F:DNA binding"/>
    <property type="evidence" value="ECO:0007669"/>
    <property type="project" value="UniProtKB-KW"/>
</dbReference>
<accession>S5DL39</accession>
<keyword evidence="7" id="KW-0413">Isomerase</keyword>
<evidence type="ECO:0000313" key="14">
    <source>
        <dbReference type="EMBL" id="AGQ19544.1"/>
    </source>
</evidence>
<dbReference type="PROSITE" id="PS51198">
    <property type="entry name" value="UVRD_HELICASE_ATP_BIND"/>
    <property type="match status" value="1"/>
</dbReference>
<dbReference type="PANTHER" id="PTHR11070">
    <property type="entry name" value="UVRD / RECB / PCRA DNA HELICASE FAMILY MEMBER"/>
    <property type="match status" value="1"/>
</dbReference>
<dbReference type="FunFam" id="1.10.486.10:FF:000003">
    <property type="entry name" value="ATP-dependent DNA helicase"/>
    <property type="match status" value="1"/>
</dbReference>
<name>S5DL39_9ACTN</name>
<dbReference type="InterPro" id="IPR000212">
    <property type="entry name" value="DNA_helicase_UvrD/REP"/>
</dbReference>
<dbReference type="GO" id="GO:0000725">
    <property type="term" value="P:recombinational repair"/>
    <property type="evidence" value="ECO:0007669"/>
    <property type="project" value="TreeGrafter"/>
</dbReference>
<dbReference type="SUPFAM" id="SSF52540">
    <property type="entry name" value="P-loop containing nucleoside triphosphate hydrolases"/>
    <property type="match status" value="1"/>
</dbReference>
<dbReference type="Gene3D" id="1.10.10.160">
    <property type="match status" value="1"/>
</dbReference>
<dbReference type="InterPro" id="IPR014017">
    <property type="entry name" value="DNA_helicase_UvrD-like_C"/>
</dbReference>
<dbReference type="PANTHER" id="PTHR11070:SF2">
    <property type="entry name" value="ATP-DEPENDENT DNA HELICASE SRS2"/>
    <property type="match status" value="1"/>
</dbReference>
<dbReference type="CDD" id="cd17932">
    <property type="entry name" value="DEXQc_UvrD"/>
    <property type="match status" value="1"/>
</dbReference>
<dbReference type="Gene3D" id="1.10.486.10">
    <property type="entry name" value="PCRA, domain 4"/>
    <property type="match status" value="1"/>
</dbReference>
<dbReference type="Gene3D" id="3.40.50.300">
    <property type="entry name" value="P-loop containing nucleotide triphosphate hydrolases"/>
    <property type="match status" value="2"/>
</dbReference>
<dbReference type="GO" id="GO:0005829">
    <property type="term" value="C:cytosol"/>
    <property type="evidence" value="ECO:0007669"/>
    <property type="project" value="TreeGrafter"/>
</dbReference>
<feature type="domain" description="UvrD-like helicase C-terminal" evidence="13">
    <location>
        <begin position="293"/>
        <end position="570"/>
    </location>
</feature>
<keyword evidence="6" id="KW-0238">DNA-binding</keyword>